<dbReference type="Gene3D" id="3.20.20.80">
    <property type="entry name" value="Glycosidases"/>
    <property type="match status" value="2"/>
</dbReference>
<gene>
    <name evidence="3" type="ORF">WMO41_10150</name>
</gene>
<reference evidence="3 4" key="1">
    <citation type="submission" date="2024-03" db="EMBL/GenBank/DDBJ databases">
        <title>Human intestinal bacterial collection.</title>
        <authorList>
            <person name="Pauvert C."/>
            <person name="Hitch T.C.A."/>
            <person name="Clavel T."/>
        </authorList>
    </citation>
    <scope>NUCLEOTIDE SEQUENCE [LARGE SCALE GENOMIC DNA]</scope>
    <source>
        <strain evidence="3 4">CLA-AP-H27</strain>
    </source>
</reference>
<comment type="similarity">
    <text evidence="1">Belongs to the glycosyl hydrolase 13 family.</text>
</comment>
<evidence type="ECO:0000256" key="1">
    <source>
        <dbReference type="ARBA" id="ARBA00008061"/>
    </source>
</evidence>
<dbReference type="InterPro" id="IPR017853">
    <property type="entry name" value="GH"/>
</dbReference>
<feature type="domain" description="Glycosyl hydrolase family 13 catalytic" evidence="2">
    <location>
        <begin position="142"/>
        <end position="491"/>
    </location>
</feature>
<dbReference type="EMBL" id="JBBMFJ010000020">
    <property type="protein sequence ID" value="MEQ2563512.1"/>
    <property type="molecule type" value="Genomic_DNA"/>
</dbReference>
<dbReference type="SUPFAM" id="SSF81296">
    <property type="entry name" value="E set domains"/>
    <property type="match status" value="1"/>
</dbReference>
<proteinExistence type="inferred from homology"/>
<dbReference type="InterPro" id="IPR014756">
    <property type="entry name" value="Ig_E-set"/>
</dbReference>
<dbReference type="Gene3D" id="2.60.40.1180">
    <property type="entry name" value="Golgi alpha-mannosidase II"/>
    <property type="match status" value="1"/>
</dbReference>
<dbReference type="SUPFAM" id="SSF51445">
    <property type="entry name" value="(Trans)glycosidases"/>
    <property type="match status" value="1"/>
</dbReference>
<evidence type="ECO:0000313" key="4">
    <source>
        <dbReference type="Proteomes" id="UP001437460"/>
    </source>
</evidence>
<evidence type="ECO:0000313" key="3">
    <source>
        <dbReference type="EMBL" id="MEQ2563512.1"/>
    </source>
</evidence>
<sequence>MEQYQIDRNDSKVYPMGLTQTDGGIHVSVVAAAKACSLLLFEKQEGKNGKEARFREIRSLPFPEEARTGHVWSMTVNGTFDALYYAFEADGKRFSDPYGRSFAGRERWGRLSQAKRLLLSPVSEPEFDWQGDRPLHIPYEDCIVYRAHVRGLTKHVSSGTEHRGTFRGVVDKIPYLKELGITTLELLPAVEFQEVMMPENVEGNPYGSSEPTGRLNYWGYTKAGMFAPKASYADPGMSPVTEFKYMVRELHRAGLEVVPELYFSGKEVPEFVLETVRFWVREYHVDGIHLTGYAPTDLLAKDPYLADTKLWAISWDAPKPSAGEKKHLGEYNDGFLIDMRRALKGDEEQMSSLIYRNRRNPAETGVLNFMAGTNGFTMMDMVSYDQKHNEANGENNRDGSDYNYSWNCGVEGPVRKKKILELRARQLRNAMLMLFLSQGTPVLLAGDEFGNSQNGNNNAYCQDNETSWLNWNFNKWDQELLNFVKHVIAFRKAHPVFHMEQEPRVMDYLACGHPDISYHGVNAWQPEFENFRRQIGILYCGTYAKKPDGQNDDFFFVIFNMHWEPHGFALPNLPKDLEWTLSFDTSDSAAGGFYEEGQERRVLNQKNCMVPPRSVLVFKGKKKAKNLDKA</sequence>
<dbReference type="SUPFAM" id="SSF51011">
    <property type="entry name" value="Glycosyl hydrolase domain"/>
    <property type="match status" value="1"/>
</dbReference>
<dbReference type="InterPro" id="IPR013780">
    <property type="entry name" value="Glyco_hydro_b"/>
</dbReference>
<comment type="caution">
    <text evidence="3">The sequence shown here is derived from an EMBL/GenBank/DDBJ whole genome shotgun (WGS) entry which is preliminary data.</text>
</comment>
<name>A0ABV1HMG3_9FIRM</name>
<protein>
    <submittedName>
        <fullName evidence="3">Alpha-amylase</fullName>
    </submittedName>
</protein>
<dbReference type="PANTHER" id="PTHR43002">
    <property type="entry name" value="GLYCOGEN DEBRANCHING ENZYME"/>
    <property type="match status" value="1"/>
</dbReference>
<dbReference type="Proteomes" id="UP001437460">
    <property type="component" value="Unassembled WGS sequence"/>
</dbReference>
<dbReference type="SMART" id="SM00642">
    <property type="entry name" value="Aamy"/>
    <property type="match status" value="1"/>
</dbReference>
<dbReference type="Gene3D" id="2.60.40.10">
    <property type="entry name" value="Immunoglobulins"/>
    <property type="match status" value="1"/>
</dbReference>
<dbReference type="InterPro" id="IPR006047">
    <property type="entry name" value="GH13_cat_dom"/>
</dbReference>
<keyword evidence="4" id="KW-1185">Reference proteome</keyword>
<evidence type="ECO:0000259" key="2">
    <source>
        <dbReference type="SMART" id="SM00642"/>
    </source>
</evidence>
<organism evidence="3 4">
    <name type="scientific">Ventrimonas faecis</name>
    <dbReference type="NCBI Taxonomy" id="3133170"/>
    <lineage>
        <taxon>Bacteria</taxon>
        <taxon>Bacillati</taxon>
        <taxon>Bacillota</taxon>
        <taxon>Clostridia</taxon>
        <taxon>Lachnospirales</taxon>
        <taxon>Lachnospiraceae</taxon>
        <taxon>Ventrimonas</taxon>
    </lineage>
</organism>
<accession>A0ABV1HMG3</accession>
<dbReference type="InterPro" id="IPR013783">
    <property type="entry name" value="Ig-like_fold"/>
</dbReference>
<dbReference type="RefSeq" id="WP_349229643.1">
    <property type="nucleotide sequence ID" value="NZ_JBBMFJ010000020.1"/>
</dbReference>